<evidence type="ECO:0008006" key="4">
    <source>
        <dbReference type="Google" id="ProtNLM"/>
    </source>
</evidence>
<evidence type="ECO:0000313" key="3">
    <source>
        <dbReference type="Proteomes" id="UP000615760"/>
    </source>
</evidence>
<keyword evidence="3" id="KW-1185">Reference proteome</keyword>
<comment type="caution">
    <text evidence="2">The sequence shown here is derived from an EMBL/GenBank/DDBJ whole genome shotgun (WGS) entry which is preliminary data.</text>
</comment>
<evidence type="ECO:0000313" key="2">
    <source>
        <dbReference type="EMBL" id="GGB83812.1"/>
    </source>
</evidence>
<name>A0ABQ1K4J9_9FLAO</name>
<dbReference type="EMBL" id="BMJE01000007">
    <property type="protein sequence ID" value="GGB83812.1"/>
    <property type="molecule type" value="Genomic_DNA"/>
</dbReference>
<sequence length="154" mass="17644">MKFKVHTALSILFILFLFSGCKQGSNQLENKIEKSYEVGYFNYNCIAKMVVFDNNDTIYLYTNQKNSKIKAEEATLSAIKKLVSDDLQPKSLLVKRPRFTDSGQLVLSIGCGNNKIKSTRHGVDNDIRVSENFSSLLRLLNKKHKNIYDQFIIK</sequence>
<reference evidence="3" key="1">
    <citation type="journal article" date="2019" name="Int. J. Syst. Evol. Microbiol.">
        <title>The Global Catalogue of Microorganisms (GCM) 10K type strain sequencing project: providing services to taxonomists for standard genome sequencing and annotation.</title>
        <authorList>
            <consortium name="The Broad Institute Genomics Platform"/>
            <consortium name="The Broad Institute Genome Sequencing Center for Infectious Disease"/>
            <person name="Wu L."/>
            <person name="Ma J."/>
        </authorList>
    </citation>
    <scope>NUCLEOTIDE SEQUENCE [LARGE SCALE GENOMIC DNA]</scope>
    <source>
        <strain evidence="3">CGMCC 1.15461</strain>
    </source>
</reference>
<feature type="chain" id="PRO_5046932705" description="Lipoprotein" evidence="1">
    <location>
        <begin position="25"/>
        <end position="154"/>
    </location>
</feature>
<organism evidence="2 3">
    <name type="scientific">Flavobacterium suaedae</name>
    <dbReference type="NCBI Taxonomy" id="1767027"/>
    <lineage>
        <taxon>Bacteria</taxon>
        <taxon>Pseudomonadati</taxon>
        <taxon>Bacteroidota</taxon>
        <taxon>Flavobacteriia</taxon>
        <taxon>Flavobacteriales</taxon>
        <taxon>Flavobacteriaceae</taxon>
        <taxon>Flavobacterium</taxon>
    </lineage>
</organism>
<dbReference type="RefSeq" id="WP_188621631.1">
    <property type="nucleotide sequence ID" value="NZ_BMJE01000007.1"/>
</dbReference>
<proteinExistence type="predicted"/>
<gene>
    <name evidence="2" type="ORF">GCM10007424_24790</name>
</gene>
<feature type="signal peptide" evidence="1">
    <location>
        <begin position="1"/>
        <end position="24"/>
    </location>
</feature>
<accession>A0ABQ1K4J9</accession>
<protein>
    <recommendedName>
        <fullName evidence="4">Lipoprotein</fullName>
    </recommendedName>
</protein>
<evidence type="ECO:0000256" key="1">
    <source>
        <dbReference type="SAM" id="SignalP"/>
    </source>
</evidence>
<dbReference type="Proteomes" id="UP000615760">
    <property type="component" value="Unassembled WGS sequence"/>
</dbReference>
<keyword evidence="1" id="KW-0732">Signal</keyword>
<dbReference type="PROSITE" id="PS51257">
    <property type="entry name" value="PROKAR_LIPOPROTEIN"/>
    <property type="match status" value="1"/>
</dbReference>